<evidence type="ECO:0000256" key="1">
    <source>
        <dbReference type="SAM" id="Phobius"/>
    </source>
</evidence>
<dbReference type="EMBL" id="CP021780">
    <property type="protein sequence ID" value="ASA23971.1"/>
    <property type="molecule type" value="Genomic_DNA"/>
</dbReference>
<feature type="transmembrane region" description="Helical" evidence="1">
    <location>
        <begin position="231"/>
        <end position="254"/>
    </location>
</feature>
<feature type="transmembrane region" description="Helical" evidence="1">
    <location>
        <begin position="93"/>
        <end position="121"/>
    </location>
</feature>
<gene>
    <name evidence="2" type="ORF">B9T62_26225</name>
</gene>
<dbReference type="OrthoDB" id="1976445at2"/>
<keyword evidence="1" id="KW-0472">Membrane</keyword>
<keyword evidence="1" id="KW-1133">Transmembrane helix</keyword>
<dbReference type="AlphaFoldDB" id="A0A2Z2KTA1"/>
<reference evidence="2 3" key="1">
    <citation type="submission" date="2017-06" db="EMBL/GenBank/DDBJ databases">
        <title>Complete genome sequence of Paenibacillus donghaensis KCTC 13049T isolated from East Sea sediment, South Korea.</title>
        <authorList>
            <person name="Jung B.K."/>
            <person name="Hong S.-J."/>
            <person name="Shin J.-H."/>
        </authorList>
    </citation>
    <scope>NUCLEOTIDE SEQUENCE [LARGE SCALE GENOMIC DNA]</scope>
    <source>
        <strain evidence="2 3">KCTC 13049</strain>
    </source>
</reference>
<evidence type="ECO:0000313" key="3">
    <source>
        <dbReference type="Proteomes" id="UP000249890"/>
    </source>
</evidence>
<keyword evidence="1" id="KW-0812">Transmembrane</keyword>
<dbReference type="KEGG" id="pdh:B9T62_26225"/>
<dbReference type="Proteomes" id="UP000249890">
    <property type="component" value="Chromosome"/>
</dbReference>
<accession>A0A2Z2KTA1</accession>
<dbReference type="RefSeq" id="WP_087917955.1">
    <property type="nucleotide sequence ID" value="NZ_CP021780.1"/>
</dbReference>
<feature type="transmembrane region" description="Helical" evidence="1">
    <location>
        <begin position="16"/>
        <end position="38"/>
    </location>
</feature>
<protein>
    <submittedName>
        <fullName evidence="2">Uncharacterized protein</fullName>
    </submittedName>
</protein>
<proteinExistence type="predicted"/>
<feature type="transmembrane region" description="Helical" evidence="1">
    <location>
        <begin position="158"/>
        <end position="182"/>
    </location>
</feature>
<feature type="transmembrane region" description="Helical" evidence="1">
    <location>
        <begin position="50"/>
        <end position="72"/>
    </location>
</feature>
<sequence length="265" mass="29917">MRNLLLLEWNKLKRPVLATLVLLTLSVCIMTSTLYRSYSLEADLESWEVGIAIIVFLFPLISVIPVCWLMYFERKDHFLMYTLPRVSRKRYLTAKWIVVAGSSGLIMFVSMAAGVITALYIKPDIVPFYAVVDPTTGQGAPSLELHHFMGSLFVKHPLIYGLLLSLWQGVLSAVVATMGFVISLYITNIFIILTGPFLYIMLENFLLQLFPLRQYRIYLSFNPAHHDASKLGYSALLAGPALALLLTGLMFVYYSRTSRNGFDAL</sequence>
<keyword evidence="3" id="KW-1185">Reference proteome</keyword>
<name>A0A2Z2KTA1_9BACL</name>
<organism evidence="2 3">
    <name type="scientific">Paenibacillus donghaensis</name>
    <dbReference type="NCBI Taxonomy" id="414771"/>
    <lineage>
        <taxon>Bacteria</taxon>
        <taxon>Bacillati</taxon>
        <taxon>Bacillota</taxon>
        <taxon>Bacilli</taxon>
        <taxon>Bacillales</taxon>
        <taxon>Paenibacillaceae</taxon>
        <taxon>Paenibacillus</taxon>
    </lineage>
</organism>
<feature type="transmembrane region" description="Helical" evidence="1">
    <location>
        <begin position="189"/>
        <end position="211"/>
    </location>
</feature>
<evidence type="ECO:0000313" key="2">
    <source>
        <dbReference type="EMBL" id="ASA23971.1"/>
    </source>
</evidence>
<dbReference type="Pfam" id="PF12730">
    <property type="entry name" value="ABC2_membrane_4"/>
    <property type="match status" value="1"/>
</dbReference>